<evidence type="ECO:0000313" key="2">
    <source>
        <dbReference type="EMBL" id="AXV08406.1"/>
    </source>
</evidence>
<name>A0A346Y1Q9_9ACTN</name>
<evidence type="ECO:0000256" key="1">
    <source>
        <dbReference type="SAM" id="MobiDB-lite"/>
    </source>
</evidence>
<keyword evidence="3" id="KW-1185">Reference proteome</keyword>
<sequence>MLLGAACGGNGDPVAEDPGGPATFATDIATELLAPLEGLGPCGDQPEAVAPVDSVEGLHLPDGARLTSVSQDGPLVQVEGWVPLTPIGVRADYVSADNLEVLEIINVEDEIWESETLVTDGQHRLFVKAQGICRTESIFVAIVTAEDGSAPQPLGQDGS</sequence>
<protein>
    <submittedName>
        <fullName evidence="2">Uncharacterized protein</fullName>
    </submittedName>
</protein>
<feature type="compositionally biased region" description="Gly residues" evidence="1">
    <location>
        <begin position="1"/>
        <end position="11"/>
    </location>
</feature>
<feature type="region of interest" description="Disordered" evidence="1">
    <location>
        <begin position="1"/>
        <end position="21"/>
    </location>
</feature>
<dbReference type="KEGG" id="euz:DVS28_a3733"/>
<dbReference type="EMBL" id="CP031165">
    <property type="protein sequence ID" value="AXV08406.1"/>
    <property type="molecule type" value="Genomic_DNA"/>
</dbReference>
<accession>A0A346Y1Q9</accession>
<organism evidence="2 3">
    <name type="scientific">Euzebya pacifica</name>
    <dbReference type="NCBI Taxonomy" id="1608957"/>
    <lineage>
        <taxon>Bacteria</taxon>
        <taxon>Bacillati</taxon>
        <taxon>Actinomycetota</taxon>
        <taxon>Nitriliruptoria</taxon>
        <taxon>Euzebyales</taxon>
    </lineage>
</organism>
<reference evidence="2 3" key="1">
    <citation type="submission" date="2018-09" db="EMBL/GenBank/DDBJ databases">
        <title>Complete genome sequence of Euzebya sp. DY32-46 isolated from seawater of Pacific Ocean.</title>
        <authorList>
            <person name="Xu L."/>
            <person name="Wu Y.-H."/>
            <person name="Xu X.-W."/>
        </authorList>
    </citation>
    <scope>NUCLEOTIDE SEQUENCE [LARGE SCALE GENOMIC DNA]</scope>
    <source>
        <strain evidence="2 3">DY32-46</strain>
    </source>
</reference>
<proteinExistence type="predicted"/>
<evidence type="ECO:0000313" key="3">
    <source>
        <dbReference type="Proteomes" id="UP000264006"/>
    </source>
</evidence>
<gene>
    <name evidence="2" type="ORF">DVS28_a3733</name>
</gene>
<dbReference type="AlphaFoldDB" id="A0A346Y1Q9"/>
<dbReference type="Proteomes" id="UP000264006">
    <property type="component" value="Chromosome"/>
</dbReference>